<dbReference type="EMBL" id="JACCBV010000001">
    <property type="protein sequence ID" value="NYE19617.1"/>
    <property type="molecule type" value="Genomic_DNA"/>
</dbReference>
<dbReference type="Gene3D" id="3.90.1530.30">
    <property type="match status" value="1"/>
</dbReference>
<dbReference type="SUPFAM" id="SSF110849">
    <property type="entry name" value="ParB/Sulfiredoxin"/>
    <property type="match status" value="1"/>
</dbReference>
<proteinExistence type="predicted"/>
<dbReference type="Proteomes" id="UP000576969">
    <property type="component" value="Unassembled WGS sequence"/>
</dbReference>
<evidence type="ECO:0000313" key="2">
    <source>
        <dbReference type="EMBL" id="NYE19617.1"/>
    </source>
</evidence>
<evidence type="ECO:0000313" key="3">
    <source>
        <dbReference type="Proteomes" id="UP000576969"/>
    </source>
</evidence>
<dbReference type="InterPro" id="IPR050336">
    <property type="entry name" value="Chromosome_partition/occlusion"/>
</dbReference>
<sequence length="364" mass="41171">MDAPKFTDDTYDLSELLFDPNNFRFQDEPNFARADETRFAEASVQDRAYQRLRREGISELKSSILANGFLQVERLVVRPHAPSGKYLVVEGNRRLAALRWIAEDHEAGVPVPPEVLDVLRAVPVLTLDAGDAHAAYLAIMGVRHVGGIKQWGGYQRAKLVTDLRDTYQLETPEVAARLGMTAHEVNRRYRAFKALQQMQRDDEYMDSATSDKYPLFHEALSLPAVREWLKWDDAKSQFEDIEQVHHFYSLITETVDQDEESAEVRLPKLPTYVQVRELRTILTNPEAKQVLLDPDRSFPDALGIAKAEEKSKSWRSEVAEAVSVLGSIGALELARLSAADMEVVEKLRETAAQVLSMHARLTAE</sequence>
<protein>
    <recommendedName>
        <fullName evidence="1">ParB-like N-terminal domain-containing protein</fullName>
    </recommendedName>
</protein>
<accession>A0A7Y9GNI0</accession>
<name>A0A7Y9GNI0_9MICO</name>
<gene>
    <name evidence="2" type="ORF">BJ991_001645</name>
</gene>
<dbReference type="InterPro" id="IPR036086">
    <property type="entry name" value="ParB/Sulfiredoxin_sf"/>
</dbReference>
<dbReference type="GO" id="GO:0005694">
    <property type="term" value="C:chromosome"/>
    <property type="evidence" value="ECO:0007669"/>
    <property type="project" value="TreeGrafter"/>
</dbReference>
<evidence type="ECO:0000259" key="1">
    <source>
        <dbReference type="Pfam" id="PF02195"/>
    </source>
</evidence>
<dbReference type="PANTHER" id="PTHR33375:SF1">
    <property type="entry name" value="CHROMOSOME-PARTITIONING PROTEIN PARB-RELATED"/>
    <property type="match status" value="1"/>
</dbReference>
<dbReference type="PANTHER" id="PTHR33375">
    <property type="entry name" value="CHROMOSOME-PARTITIONING PROTEIN PARB-RELATED"/>
    <property type="match status" value="1"/>
</dbReference>
<dbReference type="GO" id="GO:0007059">
    <property type="term" value="P:chromosome segregation"/>
    <property type="evidence" value="ECO:0007669"/>
    <property type="project" value="TreeGrafter"/>
</dbReference>
<dbReference type="AlphaFoldDB" id="A0A7Y9GNI0"/>
<dbReference type="Pfam" id="PF02195">
    <property type="entry name" value="ParB_N"/>
    <property type="match status" value="1"/>
</dbReference>
<dbReference type="InterPro" id="IPR003115">
    <property type="entry name" value="ParB_N"/>
</dbReference>
<dbReference type="RefSeq" id="WP_179489074.1">
    <property type="nucleotide sequence ID" value="NZ_JACCBV010000001.1"/>
</dbReference>
<organism evidence="2 3">
    <name type="scientific">Microbacterium immunditiarum</name>
    <dbReference type="NCBI Taxonomy" id="337480"/>
    <lineage>
        <taxon>Bacteria</taxon>
        <taxon>Bacillati</taxon>
        <taxon>Actinomycetota</taxon>
        <taxon>Actinomycetes</taxon>
        <taxon>Micrococcales</taxon>
        <taxon>Microbacteriaceae</taxon>
        <taxon>Microbacterium</taxon>
    </lineage>
</organism>
<feature type="domain" description="ParB-like N-terminal" evidence="1">
    <location>
        <begin position="50"/>
        <end position="101"/>
    </location>
</feature>
<keyword evidence="3" id="KW-1185">Reference proteome</keyword>
<comment type="caution">
    <text evidence="2">The sequence shown here is derived from an EMBL/GenBank/DDBJ whole genome shotgun (WGS) entry which is preliminary data.</text>
</comment>
<reference evidence="2 3" key="1">
    <citation type="submission" date="2020-07" db="EMBL/GenBank/DDBJ databases">
        <title>Sequencing the genomes of 1000 actinobacteria strains.</title>
        <authorList>
            <person name="Klenk H.-P."/>
        </authorList>
    </citation>
    <scope>NUCLEOTIDE SEQUENCE [LARGE SCALE GENOMIC DNA]</scope>
    <source>
        <strain evidence="2 3">DSM 24662</strain>
    </source>
</reference>